<evidence type="ECO:0000259" key="1">
    <source>
        <dbReference type="PROSITE" id="PS51819"/>
    </source>
</evidence>
<dbReference type="EMBL" id="JACEFB010000006">
    <property type="protein sequence ID" value="MBA2226528.1"/>
    <property type="molecule type" value="Genomic_DNA"/>
</dbReference>
<organism evidence="2 3">
    <name type="scientific">Thermogemmata fonticola</name>
    <dbReference type="NCBI Taxonomy" id="2755323"/>
    <lineage>
        <taxon>Bacteria</taxon>
        <taxon>Pseudomonadati</taxon>
        <taxon>Planctomycetota</taxon>
        <taxon>Planctomycetia</taxon>
        <taxon>Gemmatales</taxon>
        <taxon>Gemmataceae</taxon>
        <taxon>Thermogemmata</taxon>
    </lineage>
</organism>
<feature type="domain" description="VOC" evidence="1">
    <location>
        <begin position="7"/>
        <end position="132"/>
    </location>
</feature>
<gene>
    <name evidence="2" type="ORF">H0921_10190</name>
</gene>
<comment type="caution">
    <text evidence="2">The sequence shown here is derived from an EMBL/GenBank/DDBJ whole genome shotgun (WGS) entry which is preliminary data.</text>
</comment>
<protein>
    <submittedName>
        <fullName evidence="2">VOC family protein</fullName>
    </submittedName>
</protein>
<dbReference type="CDD" id="cd07246">
    <property type="entry name" value="VOC_like"/>
    <property type="match status" value="1"/>
</dbReference>
<dbReference type="Gene3D" id="3.30.720.120">
    <property type="match status" value="1"/>
</dbReference>
<proteinExistence type="predicted"/>
<accession>A0A7V8VEE7</accession>
<dbReference type="InterPro" id="IPR037523">
    <property type="entry name" value="VOC_core"/>
</dbReference>
<sequence length="141" mass="15632">MVALQRQRLIPHLVVADVARAVEFYKRALGAEEDTRSALENGGEPACVALRIGPAMFHVCDVFPEGGCGPEWEKHSHVSVTLHLEVEDCDHVLARAVAAGAEVIFPPRDMSWGDRYARIRDPFGHEWSFAHSGTQQQRFAA</sequence>
<dbReference type="Pfam" id="PF00903">
    <property type="entry name" value="Glyoxalase"/>
    <property type="match status" value="1"/>
</dbReference>
<dbReference type="Proteomes" id="UP000542342">
    <property type="component" value="Unassembled WGS sequence"/>
</dbReference>
<dbReference type="PROSITE" id="PS51819">
    <property type="entry name" value="VOC"/>
    <property type="match status" value="1"/>
</dbReference>
<dbReference type="InterPro" id="IPR004360">
    <property type="entry name" value="Glyas_Fos-R_dOase_dom"/>
</dbReference>
<dbReference type="RefSeq" id="WP_194537962.1">
    <property type="nucleotide sequence ID" value="NZ_JACEFB010000006.1"/>
</dbReference>
<dbReference type="Gene3D" id="3.30.720.110">
    <property type="match status" value="1"/>
</dbReference>
<dbReference type="PANTHER" id="PTHR34109:SF1">
    <property type="entry name" value="VOC DOMAIN-CONTAINING PROTEIN"/>
    <property type="match status" value="1"/>
</dbReference>
<evidence type="ECO:0000313" key="3">
    <source>
        <dbReference type="Proteomes" id="UP000542342"/>
    </source>
</evidence>
<name>A0A7V8VEE7_9BACT</name>
<dbReference type="PANTHER" id="PTHR34109">
    <property type="entry name" value="BNAUNNG04460D PROTEIN-RELATED"/>
    <property type="match status" value="1"/>
</dbReference>
<dbReference type="AlphaFoldDB" id="A0A7V8VEE7"/>
<dbReference type="SUPFAM" id="SSF54593">
    <property type="entry name" value="Glyoxalase/Bleomycin resistance protein/Dihydroxybiphenyl dioxygenase"/>
    <property type="match status" value="1"/>
</dbReference>
<reference evidence="2 3" key="1">
    <citation type="submission" date="2020-07" db="EMBL/GenBank/DDBJ databases">
        <title>Thermogemmata thermophila gen. nov., sp. nov., a novel moderate thermophilic planctomycete from a Kamchatka hot spring.</title>
        <authorList>
            <person name="Elcheninov A.G."/>
            <person name="Podosokorskaya O.A."/>
            <person name="Kovaleva O.L."/>
            <person name="Novikov A."/>
            <person name="Bonch-Osmolovskaya E.A."/>
            <person name="Toshchakov S.V."/>
            <person name="Kublanov I.V."/>
        </authorList>
    </citation>
    <scope>NUCLEOTIDE SEQUENCE [LARGE SCALE GENOMIC DNA]</scope>
    <source>
        <strain evidence="2 3">2918</strain>
    </source>
</reference>
<keyword evidence="3" id="KW-1185">Reference proteome</keyword>
<evidence type="ECO:0000313" key="2">
    <source>
        <dbReference type="EMBL" id="MBA2226528.1"/>
    </source>
</evidence>
<dbReference type="InterPro" id="IPR029068">
    <property type="entry name" value="Glyas_Bleomycin-R_OHBP_Dase"/>
</dbReference>